<dbReference type="Proteomes" id="UP000635902">
    <property type="component" value="Unassembled WGS sequence"/>
</dbReference>
<dbReference type="RefSeq" id="WP_194557061.1">
    <property type="nucleotide sequence ID" value="NZ_JADKMY010000003.1"/>
</dbReference>
<sequence>MLARNGFSTTSSFLELTGHTPLVELHHLLPKTNLRILAKLEQFNPGGSAKDRTANALIEQALVEGKIPSEGPVHLVESSSGNLGVALARQAVTRGWRFTCVVDPRTNHTTLATMRALGATIDYVEQPDPETGDWLVARQRRVAELISSDEGAINLDQYSNRAAFLAHDQGTMSEIIQQLGHAPDALLVAMSTTGTIGGCLRCVRREEAKTLVIGVDSLGSVLFGGQRGQRLLPGYGAGAVPDLSADATPDRVIRVADQKAVIGARALTRAEAILPGASGGAVMAALKENAAELEQQLGAGATVVVILHDAGTAYLDTVYSDEWVENTFGMSAEDCEREVREWGK</sequence>
<proteinExistence type="predicted"/>
<dbReference type="EMBL" id="JADKMY010000003">
    <property type="protein sequence ID" value="MBF4554165.1"/>
    <property type="molecule type" value="Genomic_DNA"/>
</dbReference>
<dbReference type="PROSITE" id="PS00901">
    <property type="entry name" value="CYS_SYNTHASE"/>
    <property type="match status" value="1"/>
</dbReference>
<organism evidence="4 5">
    <name type="scientific">Corynebacterium suicordis DSM 45110</name>
    <dbReference type="NCBI Taxonomy" id="1121369"/>
    <lineage>
        <taxon>Bacteria</taxon>
        <taxon>Bacillati</taxon>
        <taxon>Actinomycetota</taxon>
        <taxon>Actinomycetes</taxon>
        <taxon>Mycobacteriales</taxon>
        <taxon>Corynebacteriaceae</taxon>
        <taxon>Corynebacterium</taxon>
    </lineage>
</organism>
<keyword evidence="2" id="KW-0663">Pyridoxal phosphate</keyword>
<keyword evidence="5" id="KW-1185">Reference proteome</keyword>
<evidence type="ECO:0000256" key="1">
    <source>
        <dbReference type="ARBA" id="ARBA00001933"/>
    </source>
</evidence>
<dbReference type="Gene3D" id="3.40.50.1100">
    <property type="match status" value="2"/>
</dbReference>
<dbReference type="InterPro" id="IPR001926">
    <property type="entry name" value="TrpB-like_PALP"/>
</dbReference>
<name>A0ABR9ZL48_9CORY</name>
<feature type="domain" description="Tryptophan synthase beta chain-like PALP" evidence="3">
    <location>
        <begin position="17"/>
        <end position="308"/>
    </location>
</feature>
<dbReference type="SUPFAM" id="SSF53686">
    <property type="entry name" value="Tryptophan synthase beta subunit-like PLP-dependent enzymes"/>
    <property type="match status" value="1"/>
</dbReference>
<dbReference type="InterPro" id="IPR001216">
    <property type="entry name" value="P-phosphate_BS"/>
</dbReference>
<dbReference type="InterPro" id="IPR050214">
    <property type="entry name" value="Cys_Synth/Cystath_Beta-Synth"/>
</dbReference>
<evidence type="ECO:0000313" key="4">
    <source>
        <dbReference type="EMBL" id="MBF4554165.1"/>
    </source>
</evidence>
<evidence type="ECO:0000313" key="5">
    <source>
        <dbReference type="Proteomes" id="UP000635902"/>
    </source>
</evidence>
<dbReference type="InterPro" id="IPR036052">
    <property type="entry name" value="TrpB-like_PALP_sf"/>
</dbReference>
<reference evidence="4 5" key="1">
    <citation type="submission" date="2020-10" db="EMBL/GenBank/DDBJ databases">
        <title>Novel species in genus Corynebacterium.</title>
        <authorList>
            <person name="Zhang G."/>
        </authorList>
    </citation>
    <scope>NUCLEOTIDE SEQUENCE [LARGE SCALE GENOMIC DNA]</scope>
    <source>
        <strain evidence="4 5">DSM 45110</strain>
    </source>
</reference>
<evidence type="ECO:0000256" key="2">
    <source>
        <dbReference type="ARBA" id="ARBA00022898"/>
    </source>
</evidence>
<protein>
    <submittedName>
        <fullName evidence="4">Pyridoxal-phosphate dependent enzyme</fullName>
    </submittedName>
</protein>
<evidence type="ECO:0000259" key="3">
    <source>
        <dbReference type="Pfam" id="PF00291"/>
    </source>
</evidence>
<dbReference type="PANTHER" id="PTHR10314">
    <property type="entry name" value="CYSTATHIONINE BETA-SYNTHASE"/>
    <property type="match status" value="1"/>
</dbReference>
<comment type="caution">
    <text evidence="4">The sequence shown here is derived from an EMBL/GenBank/DDBJ whole genome shotgun (WGS) entry which is preliminary data.</text>
</comment>
<dbReference type="Pfam" id="PF00291">
    <property type="entry name" value="PALP"/>
    <property type="match status" value="1"/>
</dbReference>
<accession>A0ABR9ZL48</accession>
<dbReference type="CDD" id="cd01561">
    <property type="entry name" value="CBS_like"/>
    <property type="match status" value="1"/>
</dbReference>
<comment type="cofactor">
    <cofactor evidence="1">
        <name>pyridoxal 5'-phosphate</name>
        <dbReference type="ChEBI" id="CHEBI:597326"/>
    </cofactor>
</comment>
<gene>
    <name evidence="4" type="ORF">IRY30_08810</name>
</gene>